<sequence length="465" mass="49522">MVRSNATFGAGAILVATSLLPALVQANIHKPVHRITRHAHIRRAAAAVPTGWEAQGCVTDAEAPNRVLSDHHTDSSMTTTSCIKSCAANGYKLAGTQFGKECWCGNALSTAGGVGQSSSGCDMPCAGDASQVCGGNYHLNLFATTSSKNTTATTTASYSAPTAVSKKYSIQDRFAGKDFFADKNWWFFNYPDPTNGQVNYLNKADATAAGLAYVQSDGVAVMKVDNTTKLEKGQARKSVRIQSSKQYDGGLFVADFLHMPFGCSVWPAYWTVGDNWPNNGEIDILENVNLATANQYTLHTGPNSTCTLDTNPVAKYKSTSNMMGKVCASKEGANAGCGFSDPEAASYGEAFNNAGGAVIAMEWTKTGIRIWRFTRDSIPVDLQGDAANPNPDTWGAPVASWTDAACDIANEVKKHNIIINTTLCGGWAGDAYGSSGCPGTCTEQVMEPSNYDNAYWEIKSVTVYQ</sequence>
<feature type="chain" id="PRO_5034125506" description="Glycoside hydrolase family 16 protein" evidence="1">
    <location>
        <begin position="27"/>
        <end position="465"/>
    </location>
</feature>
<dbReference type="InterPro" id="IPR002889">
    <property type="entry name" value="WSC_carb-bd"/>
</dbReference>
<evidence type="ECO:0000313" key="5">
    <source>
        <dbReference type="Proteomes" id="UP000663846"/>
    </source>
</evidence>
<gene>
    <name evidence="4" type="ORF">RDB_LOCUS54609</name>
</gene>
<dbReference type="PROSITE" id="PS51762">
    <property type="entry name" value="GH16_2"/>
    <property type="match status" value="1"/>
</dbReference>
<accession>A0A8H3A909</accession>
<feature type="signal peptide" evidence="1">
    <location>
        <begin position="1"/>
        <end position="26"/>
    </location>
</feature>
<dbReference type="SMART" id="SM00321">
    <property type="entry name" value="WSC"/>
    <property type="match status" value="1"/>
</dbReference>
<name>A0A8H3A909_9AGAM</name>
<dbReference type="Pfam" id="PF26113">
    <property type="entry name" value="GH16_XgeA"/>
    <property type="match status" value="1"/>
</dbReference>
<protein>
    <recommendedName>
        <fullName evidence="6">Glycoside hydrolase family 16 protein</fullName>
    </recommendedName>
</protein>
<dbReference type="Gene3D" id="2.60.120.200">
    <property type="match status" value="1"/>
</dbReference>
<dbReference type="InterPro" id="IPR050546">
    <property type="entry name" value="Glycosyl_Hydrlase_16"/>
</dbReference>
<proteinExistence type="predicted"/>
<reference evidence="4" key="1">
    <citation type="submission" date="2021-01" db="EMBL/GenBank/DDBJ databases">
        <authorList>
            <person name="Kaushik A."/>
        </authorList>
    </citation>
    <scope>NUCLEOTIDE SEQUENCE</scope>
    <source>
        <strain evidence="4">AG1-1C</strain>
    </source>
</reference>
<dbReference type="Proteomes" id="UP000663846">
    <property type="component" value="Unassembled WGS sequence"/>
</dbReference>
<feature type="domain" description="WSC" evidence="2">
    <location>
        <begin position="51"/>
        <end position="145"/>
    </location>
</feature>
<dbReference type="PROSITE" id="PS51212">
    <property type="entry name" value="WSC"/>
    <property type="match status" value="1"/>
</dbReference>
<dbReference type="PANTHER" id="PTHR10963">
    <property type="entry name" value="GLYCOSYL HYDROLASE-RELATED"/>
    <property type="match status" value="1"/>
</dbReference>
<comment type="caution">
    <text evidence="4">The sequence shown here is derived from an EMBL/GenBank/DDBJ whole genome shotgun (WGS) entry which is preliminary data.</text>
</comment>
<dbReference type="EMBL" id="CAJMWS010000302">
    <property type="protein sequence ID" value="CAE6399978.1"/>
    <property type="molecule type" value="Genomic_DNA"/>
</dbReference>
<evidence type="ECO:0000259" key="2">
    <source>
        <dbReference type="PROSITE" id="PS51212"/>
    </source>
</evidence>
<dbReference type="AlphaFoldDB" id="A0A8H3A909"/>
<evidence type="ECO:0000256" key="1">
    <source>
        <dbReference type="SAM" id="SignalP"/>
    </source>
</evidence>
<evidence type="ECO:0000259" key="3">
    <source>
        <dbReference type="PROSITE" id="PS51762"/>
    </source>
</evidence>
<dbReference type="CDD" id="cd02181">
    <property type="entry name" value="GH16_fungal_Lam16A_glucanase"/>
    <property type="match status" value="1"/>
</dbReference>
<dbReference type="GO" id="GO:0004553">
    <property type="term" value="F:hydrolase activity, hydrolyzing O-glycosyl compounds"/>
    <property type="evidence" value="ECO:0007669"/>
    <property type="project" value="InterPro"/>
</dbReference>
<feature type="domain" description="GH16" evidence="3">
    <location>
        <begin position="153"/>
        <end position="436"/>
    </location>
</feature>
<keyword evidence="1" id="KW-0732">Signal</keyword>
<dbReference type="Pfam" id="PF01822">
    <property type="entry name" value="WSC"/>
    <property type="match status" value="1"/>
</dbReference>
<dbReference type="GO" id="GO:0009251">
    <property type="term" value="P:glucan catabolic process"/>
    <property type="evidence" value="ECO:0007669"/>
    <property type="project" value="TreeGrafter"/>
</dbReference>
<organism evidence="4 5">
    <name type="scientific">Rhizoctonia solani</name>
    <dbReference type="NCBI Taxonomy" id="456999"/>
    <lineage>
        <taxon>Eukaryota</taxon>
        <taxon>Fungi</taxon>
        <taxon>Dikarya</taxon>
        <taxon>Basidiomycota</taxon>
        <taxon>Agaricomycotina</taxon>
        <taxon>Agaricomycetes</taxon>
        <taxon>Cantharellales</taxon>
        <taxon>Ceratobasidiaceae</taxon>
        <taxon>Rhizoctonia</taxon>
    </lineage>
</organism>
<dbReference type="SUPFAM" id="SSF49899">
    <property type="entry name" value="Concanavalin A-like lectins/glucanases"/>
    <property type="match status" value="1"/>
</dbReference>
<evidence type="ECO:0000313" key="4">
    <source>
        <dbReference type="EMBL" id="CAE6399978.1"/>
    </source>
</evidence>
<dbReference type="PANTHER" id="PTHR10963:SF24">
    <property type="entry name" value="GLYCOSIDASE C21B10.07-RELATED"/>
    <property type="match status" value="1"/>
</dbReference>
<dbReference type="InterPro" id="IPR000757">
    <property type="entry name" value="Beta-glucanase-like"/>
</dbReference>
<evidence type="ECO:0008006" key="6">
    <source>
        <dbReference type="Google" id="ProtNLM"/>
    </source>
</evidence>
<dbReference type="FunFam" id="2.60.120.200:FF:000179">
    <property type="entry name" value="Unplaced genomic scaffold supercont1.19, whole genome shotgun sequence"/>
    <property type="match status" value="1"/>
</dbReference>
<dbReference type="InterPro" id="IPR013320">
    <property type="entry name" value="ConA-like_dom_sf"/>
</dbReference>